<evidence type="ECO:0000256" key="1">
    <source>
        <dbReference type="ARBA" id="ARBA00001961"/>
    </source>
</evidence>
<evidence type="ECO:0000313" key="9">
    <source>
        <dbReference type="EMBL" id="CAF3830927.1"/>
    </source>
</evidence>
<keyword evidence="6" id="KW-0408">Iron</keyword>
<dbReference type="GO" id="GO:0031418">
    <property type="term" value="F:L-ascorbic acid binding"/>
    <property type="evidence" value="ECO:0007669"/>
    <property type="project" value="UniProtKB-KW"/>
</dbReference>
<dbReference type="Proteomes" id="UP000681722">
    <property type="component" value="Unassembled WGS sequence"/>
</dbReference>
<dbReference type="EMBL" id="CAJNOQ010004513">
    <property type="protein sequence ID" value="CAF1062856.1"/>
    <property type="molecule type" value="Genomic_DNA"/>
</dbReference>
<keyword evidence="5" id="KW-0560">Oxidoreductase</keyword>
<dbReference type="EMBL" id="CAJOBC010004513">
    <property type="protein sequence ID" value="CAF3830927.1"/>
    <property type="molecule type" value="Genomic_DNA"/>
</dbReference>
<dbReference type="PANTHER" id="PTHR10869">
    <property type="entry name" value="PROLYL 4-HYDROXYLASE ALPHA SUBUNIT"/>
    <property type="match status" value="1"/>
</dbReference>
<organism evidence="8 10">
    <name type="scientific">Didymodactylos carnosus</name>
    <dbReference type="NCBI Taxonomy" id="1234261"/>
    <lineage>
        <taxon>Eukaryota</taxon>
        <taxon>Metazoa</taxon>
        <taxon>Spiralia</taxon>
        <taxon>Gnathifera</taxon>
        <taxon>Rotifera</taxon>
        <taxon>Eurotatoria</taxon>
        <taxon>Bdelloidea</taxon>
        <taxon>Philodinida</taxon>
        <taxon>Philodinidae</taxon>
        <taxon>Didymodactylos</taxon>
    </lineage>
</organism>
<dbReference type="InterPro" id="IPR005123">
    <property type="entry name" value="Oxoglu/Fe-dep_dioxygenase_dom"/>
</dbReference>
<evidence type="ECO:0000256" key="4">
    <source>
        <dbReference type="ARBA" id="ARBA00022964"/>
    </source>
</evidence>
<dbReference type="GO" id="GO:0004656">
    <property type="term" value="F:procollagen-proline 4-dioxygenase activity"/>
    <property type="evidence" value="ECO:0007669"/>
    <property type="project" value="TreeGrafter"/>
</dbReference>
<dbReference type="PROSITE" id="PS51471">
    <property type="entry name" value="FE2OG_OXY"/>
    <property type="match status" value="1"/>
</dbReference>
<evidence type="ECO:0000256" key="6">
    <source>
        <dbReference type="ARBA" id="ARBA00023004"/>
    </source>
</evidence>
<sequence>MSAVQNDIVKQRIPLPSATDKNKLAFVLLNVFTKAECQQLIHMSEGRGYKPALVNIGGGQEMLMSNFRNNDRCVIDDVNLANEIYRRIKSYIPKEWKIQYEVVGLNERLRFLRYDPGQKFEAHMDGEFRRTDGTEEQSFITIQLYLNEDFSGGETTFLDPYTANRSFPCVPQTGMVLVFEHQLLHEGSALKSGRKYAIRTDVMYKRKKFD</sequence>
<accession>A0A814LBE9</accession>
<gene>
    <name evidence="8" type="ORF">GPM918_LOCUS16870</name>
    <name evidence="9" type="ORF">SRO942_LOCUS16869</name>
</gene>
<dbReference type="GO" id="GO:0005783">
    <property type="term" value="C:endoplasmic reticulum"/>
    <property type="evidence" value="ECO:0007669"/>
    <property type="project" value="TreeGrafter"/>
</dbReference>
<proteinExistence type="predicted"/>
<dbReference type="Gene3D" id="2.60.120.620">
    <property type="entry name" value="q2cbj1_9rhob like domain"/>
    <property type="match status" value="1"/>
</dbReference>
<keyword evidence="4" id="KW-0223">Dioxygenase</keyword>
<reference evidence="8" key="1">
    <citation type="submission" date="2021-02" db="EMBL/GenBank/DDBJ databases">
        <authorList>
            <person name="Nowell W R."/>
        </authorList>
    </citation>
    <scope>NUCLEOTIDE SEQUENCE</scope>
</reference>
<dbReference type="InterPro" id="IPR044862">
    <property type="entry name" value="Pro_4_hyd_alph_FE2OG_OXY"/>
</dbReference>
<feature type="domain" description="Fe2OG dioxygenase" evidence="7">
    <location>
        <begin position="105"/>
        <end position="204"/>
    </location>
</feature>
<evidence type="ECO:0000256" key="2">
    <source>
        <dbReference type="ARBA" id="ARBA00022723"/>
    </source>
</evidence>
<dbReference type="SMART" id="SM00702">
    <property type="entry name" value="P4Hc"/>
    <property type="match status" value="1"/>
</dbReference>
<keyword evidence="10" id="KW-1185">Reference proteome</keyword>
<evidence type="ECO:0000256" key="3">
    <source>
        <dbReference type="ARBA" id="ARBA00022896"/>
    </source>
</evidence>
<dbReference type="InterPro" id="IPR006620">
    <property type="entry name" value="Pro_4_hyd_alph"/>
</dbReference>
<evidence type="ECO:0000256" key="5">
    <source>
        <dbReference type="ARBA" id="ARBA00023002"/>
    </source>
</evidence>
<keyword evidence="3" id="KW-0847">Vitamin C</keyword>
<evidence type="ECO:0000313" key="8">
    <source>
        <dbReference type="EMBL" id="CAF1062856.1"/>
    </source>
</evidence>
<name>A0A814LBE9_9BILA</name>
<dbReference type="InterPro" id="IPR045054">
    <property type="entry name" value="P4HA-like"/>
</dbReference>
<dbReference type="GO" id="GO:0005506">
    <property type="term" value="F:iron ion binding"/>
    <property type="evidence" value="ECO:0007669"/>
    <property type="project" value="InterPro"/>
</dbReference>
<dbReference type="OrthoDB" id="69177at2759"/>
<comment type="cofactor">
    <cofactor evidence="1">
        <name>L-ascorbate</name>
        <dbReference type="ChEBI" id="CHEBI:38290"/>
    </cofactor>
</comment>
<evidence type="ECO:0000313" key="10">
    <source>
        <dbReference type="Proteomes" id="UP000663829"/>
    </source>
</evidence>
<dbReference type="AlphaFoldDB" id="A0A814LBE9"/>
<dbReference type="PANTHER" id="PTHR10869:SF241">
    <property type="entry name" value="FE2OG DIOXYGENASE DOMAIN-CONTAINING PROTEIN"/>
    <property type="match status" value="1"/>
</dbReference>
<protein>
    <recommendedName>
        <fullName evidence="7">Fe2OG dioxygenase domain-containing protein</fullName>
    </recommendedName>
</protein>
<dbReference type="Proteomes" id="UP000663829">
    <property type="component" value="Unassembled WGS sequence"/>
</dbReference>
<evidence type="ECO:0000259" key="7">
    <source>
        <dbReference type="PROSITE" id="PS51471"/>
    </source>
</evidence>
<dbReference type="Pfam" id="PF13640">
    <property type="entry name" value="2OG-FeII_Oxy_3"/>
    <property type="match status" value="1"/>
</dbReference>
<comment type="caution">
    <text evidence="8">The sequence shown here is derived from an EMBL/GenBank/DDBJ whole genome shotgun (WGS) entry which is preliminary data.</text>
</comment>
<keyword evidence="2" id="KW-0479">Metal-binding</keyword>